<dbReference type="Gene3D" id="3.90.950.10">
    <property type="match status" value="1"/>
</dbReference>
<evidence type="ECO:0000313" key="10">
    <source>
        <dbReference type="Proteomes" id="UP000823485"/>
    </source>
</evidence>
<sequence length="200" mass="22081">MKSIIVATKNKGKAKEFEQLFFRYGIEVKTLLDFPDVPDVEETGETFAENAILKAETIAKLSGQYVVADDSGLMVDALDGRPGVYSARYAGPGKDDNANIDKVLQELDGVKEKDRTSRFYCALALAGPELKTITVNGTCEGIILQERRGTGGFGYDPIFYVPSEDCSMAELTPETKNNISHRAQAMKKLERYIKKLAEAR</sequence>
<evidence type="ECO:0000256" key="3">
    <source>
        <dbReference type="ARBA" id="ARBA00022741"/>
    </source>
</evidence>
<feature type="active site" description="Proton acceptor" evidence="7">
    <location>
        <position position="70"/>
    </location>
</feature>
<comment type="catalytic activity">
    <reaction evidence="7">
        <text>dITP + H2O = dIMP + diphosphate + H(+)</text>
        <dbReference type="Rhea" id="RHEA:28342"/>
        <dbReference type="ChEBI" id="CHEBI:15377"/>
        <dbReference type="ChEBI" id="CHEBI:15378"/>
        <dbReference type="ChEBI" id="CHEBI:33019"/>
        <dbReference type="ChEBI" id="CHEBI:61194"/>
        <dbReference type="ChEBI" id="CHEBI:61382"/>
        <dbReference type="EC" id="3.6.1.66"/>
    </reaction>
</comment>
<dbReference type="InterPro" id="IPR029001">
    <property type="entry name" value="ITPase-like_fam"/>
</dbReference>
<dbReference type="InterPro" id="IPR002637">
    <property type="entry name" value="RdgB/HAM1"/>
</dbReference>
<feature type="binding site" evidence="7">
    <location>
        <position position="41"/>
    </location>
    <ligand>
        <name>Mg(2+)</name>
        <dbReference type="ChEBI" id="CHEBI:18420"/>
    </ligand>
</feature>
<evidence type="ECO:0000256" key="5">
    <source>
        <dbReference type="ARBA" id="ARBA00022842"/>
    </source>
</evidence>
<evidence type="ECO:0000256" key="7">
    <source>
        <dbReference type="HAMAP-Rule" id="MF_01405"/>
    </source>
</evidence>
<evidence type="ECO:0000256" key="4">
    <source>
        <dbReference type="ARBA" id="ARBA00022801"/>
    </source>
</evidence>
<evidence type="ECO:0000256" key="6">
    <source>
        <dbReference type="ARBA" id="ARBA00023080"/>
    </source>
</evidence>
<keyword evidence="4 7" id="KW-0378">Hydrolase</keyword>
<keyword evidence="5 7" id="KW-0460">Magnesium</keyword>
<dbReference type="InterPro" id="IPR020922">
    <property type="entry name" value="dITP/XTP_pyrophosphatase"/>
</dbReference>
<dbReference type="Proteomes" id="UP000823485">
    <property type="component" value="Unassembled WGS sequence"/>
</dbReference>
<proteinExistence type="inferred from homology"/>
<dbReference type="Pfam" id="PF01725">
    <property type="entry name" value="Ham1p_like"/>
    <property type="match status" value="1"/>
</dbReference>
<dbReference type="CDD" id="cd00515">
    <property type="entry name" value="HAM1"/>
    <property type="match status" value="1"/>
</dbReference>
<feature type="binding site" evidence="7">
    <location>
        <begin position="8"/>
        <end position="13"/>
    </location>
    <ligand>
        <name>substrate</name>
    </ligand>
</feature>
<feature type="binding site" evidence="7">
    <location>
        <position position="71"/>
    </location>
    <ligand>
        <name>substrate</name>
    </ligand>
</feature>
<feature type="binding site" evidence="7">
    <location>
        <begin position="181"/>
        <end position="182"/>
    </location>
    <ligand>
        <name>substrate</name>
    </ligand>
</feature>
<feature type="binding site" evidence="7">
    <location>
        <position position="176"/>
    </location>
    <ligand>
        <name>substrate</name>
    </ligand>
</feature>
<keyword evidence="10" id="KW-1185">Reference proteome</keyword>
<comment type="catalytic activity">
    <reaction evidence="7">
        <text>XTP + H2O = XMP + diphosphate + H(+)</text>
        <dbReference type="Rhea" id="RHEA:28610"/>
        <dbReference type="ChEBI" id="CHEBI:15377"/>
        <dbReference type="ChEBI" id="CHEBI:15378"/>
        <dbReference type="ChEBI" id="CHEBI:33019"/>
        <dbReference type="ChEBI" id="CHEBI:57464"/>
        <dbReference type="ChEBI" id="CHEBI:61314"/>
        <dbReference type="EC" id="3.6.1.66"/>
    </reaction>
</comment>
<gene>
    <name evidence="9" type="ORF">JOC94_000506</name>
</gene>
<comment type="similarity">
    <text evidence="1 7 8">Belongs to the HAM1 NTPase family.</text>
</comment>
<protein>
    <recommendedName>
        <fullName evidence="7">dITP/XTP pyrophosphatase</fullName>
        <ecNumber evidence="7">3.6.1.66</ecNumber>
    </recommendedName>
    <alternativeName>
        <fullName evidence="7">Non-canonical purine NTP pyrophosphatase</fullName>
    </alternativeName>
    <alternativeName>
        <fullName evidence="7">Non-standard purine NTP pyrophosphatase</fullName>
    </alternativeName>
    <alternativeName>
        <fullName evidence="7">Nucleoside-triphosphate diphosphatase</fullName>
    </alternativeName>
    <alternativeName>
        <fullName evidence="7">Nucleoside-triphosphate pyrophosphatase</fullName>
        <shortName evidence="7">NTPase</shortName>
    </alternativeName>
</protein>
<comment type="catalytic activity">
    <reaction evidence="7">
        <text>ITP + H2O = IMP + diphosphate + H(+)</text>
        <dbReference type="Rhea" id="RHEA:29399"/>
        <dbReference type="ChEBI" id="CHEBI:15377"/>
        <dbReference type="ChEBI" id="CHEBI:15378"/>
        <dbReference type="ChEBI" id="CHEBI:33019"/>
        <dbReference type="ChEBI" id="CHEBI:58053"/>
        <dbReference type="ChEBI" id="CHEBI:61402"/>
        <dbReference type="EC" id="3.6.1.66"/>
    </reaction>
</comment>
<dbReference type="NCBIfam" id="NF011397">
    <property type="entry name" value="PRK14822.1"/>
    <property type="match status" value="1"/>
</dbReference>
<evidence type="ECO:0000313" key="9">
    <source>
        <dbReference type="EMBL" id="MBM7713538.1"/>
    </source>
</evidence>
<accession>A0ABS2R1L8</accession>
<evidence type="ECO:0000256" key="8">
    <source>
        <dbReference type="RuleBase" id="RU003781"/>
    </source>
</evidence>
<reference evidence="9 10" key="1">
    <citation type="submission" date="2021-01" db="EMBL/GenBank/DDBJ databases">
        <title>Genomic Encyclopedia of Type Strains, Phase IV (KMG-IV): sequencing the most valuable type-strain genomes for metagenomic binning, comparative biology and taxonomic classification.</title>
        <authorList>
            <person name="Goeker M."/>
        </authorList>
    </citation>
    <scope>NUCLEOTIDE SEQUENCE [LARGE SCALE GENOMIC DNA]</scope>
    <source>
        <strain evidence="9 10">DSM 105453</strain>
    </source>
</reference>
<keyword evidence="6 7" id="KW-0546">Nucleotide metabolism</keyword>
<dbReference type="RefSeq" id="WP_205178407.1">
    <property type="nucleotide sequence ID" value="NZ_JAFBFH010000002.1"/>
</dbReference>
<dbReference type="GO" id="GO:0036220">
    <property type="term" value="F:ITP diphosphatase activity"/>
    <property type="evidence" value="ECO:0007669"/>
    <property type="project" value="UniProtKB-EC"/>
</dbReference>
<keyword evidence="3 7" id="KW-0547">Nucleotide-binding</keyword>
<name>A0ABS2R1L8_9BACI</name>
<comment type="function">
    <text evidence="7">Pyrophosphatase that catalyzes the hydrolysis of nucleoside triphosphates to their monophosphate derivatives, with a high preference for the non-canonical purine nucleotides XTP (xanthosine triphosphate), dITP (deoxyinosine triphosphate) and ITP. Seems to function as a house-cleaning enzyme that removes non-canonical purine nucleotides from the nucleotide pool, thus preventing their incorporation into DNA/RNA and avoiding chromosomal lesions.</text>
</comment>
<dbReference type="EC" id="3.6.1.66" evidence="7"/>
<comment type="cofactor">
    <cofactor evidence="7">
        <name>Mg(2+)</name>
        <dbReference type="ChEBI" id="CHEBI:18420"/>
    </cofactor>
    <text evidence="7">Binds 1 Mg(2+) ion per subunit.</text>
</comment>
<dbReference type="NCBIfam" id="TIGR00042">
    <property type="entry name" value="RdgB/HAM1 family non-canonical purine NTP pyrophosphatase"/>
    <property type="match status" value="1"/>
</dbReference>
<keyword evidence="2 7" id="KW-0479">Metal-binding</keyword>
<dbReference type="EMBL" id="JAFBFH010000002">
    <property type="protein sequence ID" value="MBM7713538.1"/>
    <property type="molecule type" value="Genomic_DNA"/>
</dbReference>
<organism evidence="9 10">
    <name type="scientific">Siminovitchia thermophila</name>
    <dbReference type="NCBI Taxonomy" id="1245522"/>
    <lineage>
        <taxon>Bacteria</taxon>
        <taxon>Bacillati</taxon>
        <taxon>Bacillota</taxon>
        <taxon>Bacilli</taxon>
        <taxon>Bacillales</taxon>
        <taxon>Bacillaceae</taxon>
        <taxon>Siminovitchia</taxon>
    </lineage>
</organism>
<dbReference type="PANTHER" id="PTHR11067">
    <property type="entry name" value="INOSINE TRIPHOSPHATE PYROPHOSPHATASE/HAM1 PROTEIN"/>
    <property type="match status" value="1"/>
</dbReference>
<feature type="binding site" evidence="7">
    <location>
        <position position="70"/>
    </location>
    <ligand>
        <name>Mg(2+)</name>
        <dbReference type="ChEBI" id="CHEBI:18420"/>
    </ligand>
</feature>
<dbReference type="SUPFAM" id="SSF52972">
    <property type="entry name" value="ITPase-like"/>
    <property type="match status" value="1"/>
</dbReference>
<evidence type="ECO:0000256" key="1">
    <source>
        <dbReference type="ARBA" id="ARBA00008023"/>
    </source>
</evidence>
<dbReference type="PANTHER" id="PTHR11067:SF9">
    <property type="entry name" value="INOSINE TRIPHOSPHATE PYROPHOSPHATASE"/>
    <property type="match status" value="1"/>
</dbReference>
<comment type="subunit">
    <text evidence="7">Homodimer.</text>
</comment>
<dbReference type="HAMAP" id="MF_01405">
    <property type="entry name" value="Non_canon_purine_NTPase"/>
    <property type="match status" value="1"/>
</dbReference>
<comment type="caution">
    <text evidence="9">The sequence shown here is derived from an EMBL/GenBank/DDBJ whole genome shotgun (WGS) entry which is preliminary data.</text>
</comment>
<evidence type="ECO:0000256" key="2">
    <source>
        <dbReference type="ARBA" id="ARBA00022723"/>
    </source>
</evidence>
<feature type="binding site" evidence="7">
    <location>
        <begin position="153"/>
        <end position="156"/>
    </location>
    <ligand>
        <name>substrate</name>
    </ligand>
</feature>